<keyword evidence="5" id="KW-1185">Reference proteome</keyword>
<feature type="domain" description="Response regulatory" evidence="3">
    <location>
        <begin position="3"/>
        <end position="120"/>
    </location>
</feature>
<dbReference type="PROSITE" id="PS50110">
    <property type="entry name" value="RESPONSE_REGULATORY"/>
    <property type="match status" value="1"/>
</dbReference>
<dbReference type="Gene3D" id="3.40.50.2300">
    <property type="match status" value="1"/>
</dbReference>
<dbReference type="InterPro" id="IPR011006">
    <property type="entry name" value="CheY-like_superfamily"/>
</dbReference>
<dbReference type="RefSeq" id="WP_097071420.1">
    <property type="nucleotide sequence ID" value="NZ_OBMT01000021.1"/>
</dbReference>
<evidence type="ECO:0000256" key="2">
    <source>
        <dbReference type="PROSITE-ProRule" id="PRU00169"/>
    </source>
</evidence>
<dbReference type="PANTHER" id="PTHR44591:SF25">
    <property type="entry name" value="CHEMOTAXIS TWO-COMPONENT RESPONSE REGULATOR"/>
    <property type="match status" value="1"/>
</dbReference>
<evidence type="ECO:0000313" key="5">
    <source>
        <dbReference type="Proteomes" id="UP000219111"/>
    </source>
</evidence>
<keyword evidence="1 2" id="KW-0597">Phosphoprotein</keyword>
<name>A0A285TGE6_9RHOB</name>
<evidence type="ECO:0000313" key="4">
    <source>
        <dbReference type="EMBL" id="SOC21047.1"/>
    </source>
</evidence>
<accession>A0A285TGE6</accession>
<protein>
    <submittedName>
        <fullName evidence="4">Two-component system chemotaxis response regulator CheY</fullName>
    </submittedName>
</protein>
<organism evidence="4 5">
    <name type="scientific">Rhodobacter maris</name>
    <dbReference type="NCBI Taxonomy" id="446682"/>
    <lineage>
        <taxon>Bacteria</taxon>
        <taxon>Pseudomonadati</taxon>
        <taxon>Pseudomonadota</taxon>
        <taxon>Alphaproteobacteria</taxon>
        <taxon>Rhodobacterales</taxon>
        <taxon>Rhodobacter group</taxon>
        <taxon>Rhodobacter</taxon>
    </lineage>
</organism>
<dbReference type="GO" id="GO:0000160">
    <property type="term" value="P:phosphorelay signal transduction system"/>
    <property type="evidence" value="ECO:0007669"/>
    <property type="project" value="InterPro"/>
</dbReference>
<proteinExistence type="predicted"/>
<dbReference type="Proteomes" id="UP000219111">
    <property type="component" value="Unassembled WGS sequence"/>
</dbReference>
<reference evidence="5" key="1">
    <citation type="submission" date="2017-08" db="EMBL/GenBank/DDBJ databases">
        <authorList>
            <person name="Varghese N."/>
            <person name="Submissions S."/>
        </authorList>
    </citation>
    <scope>NUCLEOTIDE SEQUENCE [LARGE SCALE GENOMIC DNA]</scope>
    <source>
        <strain evidence="5">JA276</strain>
    </source>
</reference>
<evidence type="ECO:0000259" key="3">
    <source>
        <dbReference type="PROSITE" id="PS50110"/>
    </source>
</evidence>
<dbReference type="AlphaFoldDB" id="A0A285TGE6"/>
<dbReference type="OrthoDB" id="9800897at2"/>
<gene>
    <name evidence="4" type="ORF">SAMN05877831_1218</name>
</gene>
<feature type="modified residue" description="4-aspartylphosphate" evidence="2">
    <location>
        <position position="53"/>
    </location>
</feature>
<sequence>MADILIVDDSPTVLMSMEDLLRRFGHRAIRANSAEEALSKVAGGLAPKLVITDFHMPGKNGAELIAALRSKGSLRFTPMLVLTTESQRERRNEAKAAGATGWLVKPVDPKQLEAALAQLLPAA</sequence>
<dbReference type="SUPFAM" id="SSF52172">
    <property type="entry name" value="CheY-like"/>
    <property type="match status" value="1"/>
</dbReference>
<dbReference type="SMART" id="SM00448">
    <property type="entry name" value="REC"/>
    <property type="match status" value="1"/>
</dbReference>
<dbReference type="PANTHER" id="PTHR44591">
    <property type="entry name" value="STRESS RESPONSE REGULATOR PROTEIN 1"/>
    <property type="match status" value="1"/>
</dbReference>
<dbReference type="InterPro" id="IPR050595">
    <property type="entry name" value="Bact_response_regulator"/>
</dbReference>
<evidence type="ECO:0000256" key="1">
    <source>
        <dbReference type="ARBA" id="ARBA00022553"/>
    </source>
</evidence>
<dbReference type="InterPro" id="IPR001789">
    <property type="entry name" value="Sig_transdc_resp-reg_receiver"/>
</dbReference>
<dbReference type="Pfam" id="PF00072">
    <property type="entry name" value="Response_reg"/>
    <property type="match status" value="1"/>
</dbReference>
<dbReference type="EMBL" id="OBMT01000021">
    <property type="protein sequence ID" value="SOC21047.1"/>
    <property type="molecule type" value="Genomic_DNA"/>
</dbReference>